<evidence type="ECO:0000313" key="5">
    <source>
        <dbReference type="EMBL" id="HIS32166.1"/>
    </source>
</evidence>
<dbReference type="PROSITE" id="PS00455">
    <property type="entry name" value="AMP_BINDING"/>
    <property type="match status" value="1"/>
</dbReference>
<reference evidence="5" key="1">
    <citation type="submission" date="2020-10" db="EMBL/GenBank/DDBJ databases">
        <authorList>
            <person name="Gilroy R."/>
        </authorList>
    </citation>
    <scope>NUCLEOTIDE SEQUENCE</scope>
    <source>
        <strain evidence="5">CHK190-19873</strain>
    </source>
</reference>
<dbReference type="Proteomes" id="UP000823935">
    <property type="component" value="Unassembled WGS sequence"/>
</dbReference>
<dbReference type="Gene3D" id="3.30.300.30">
    <property type="match status" value="1"/>
</dbReference>
<evidence type="ECO:0000313" key="6">
    <source>
        <dbReference type="Proteomes" id="UP000823935"/>
    </source>
</evidence>
<gene>
    <name evidence="5" type="ORF">IAB44_11580</name>
</gene>
<keyword evidence="2" id="KW-0067">ATP-binding</keyword>
<evidence type="ECO:0000256" key="2">
    <source>
        <dbReference type="ARBA" id="ARBA00022840"/>
    </source>
</evidence>
<name>A0A9D1EV03_9FIRM</name>
<reference evidence="5" key="2">
    <citation type="journal article" date="2021" name="PeerJ">
        <title>Extensive microbial diversity within the chicken gut microbiome revealed by metagenomics and culture.</title>
        <authorList>
            <person name="Gilroy R."/>
            <person name="Ravi A."/>
            <person name="Getino M."/>
            <person name="Pursley I."/>
            <person name="Horton D.L."/>
            <person name="Alikhan N.F."/>
            <person name="Baker D."/>
            <person name="Gharbi K."/>
            <person name="Hall N."/>
            <person name="Watson M."/>
            <person name="Adriaenssens E.M."/>
            <person name="Foster-Nyarko E."/>
            <person name="Jarju S."/>
            <person name="Secka A."/>
            <person name="Antonio M."/>
            <person name="Oren A."/>
            <person name="Chaudhuri R.R."/>
            <person name="La Ragione R."/>
            <person name="Hildebrand F."/>
            <person name="Pallen M.J."/>
        </authorList>
    </citation>
    <scope>NUCLEOTIDE SEQUENCE</scope>
    <source>
        <strain evidence="5">CHK190-19873</strain>
    </source>
</reference>
<dbReference type="SUPFAM" id="SSF56801">
    <property type="entry name" value="Acetyl-CoA synthetase-like"/>
    <property type="match status" value="1"/>
</dbReference>
<evidence type="ECO:0000256" key="3">
    <source>
        <dbReference type="ARBA" id="ARBA00024484"/>
    </source>
</evidence>
<feature type="domain" description="AMP-dependent synthetase/ligase" evidence="4">
    <location>
        <begin position="22"/>
        <end position="407"/>
    </location>
</feature>
<accession>A0A9D1EV03</accession>
<evidence type="ECO:0000256" key="1">
    <source>
        <dbReference type="ARBA" id="ARBA00022741"/>
    </source>
</evidence>
<comment type="caution">
    <text evidence="5">The sequence shown here is derived from an EMBL/GenBank/DDBJ whole genome shotgun (WGS) entry which is preliminary data.</text>
</comment>
<organism evidence="5 6">
    <name type="scientific">Candidatus Limivivens intestinipullorum</name>
    <dbReference type="NCBI Taxonomy" id="2840858"/>
    <lineage>
        <taxon>Bacteria</taxon>
        <taxon>Bacillati</taxon>
        <taxon>Bacillota</taxon>
        <taxon>Clostridia</taxon>
        <taxon>Lachnospirales</taxon>
        <taxon>Lachnospiraceae</taxon>
        <taxon>Lachnospiraceae incertae sedis</taxon>
        <taxon>Candidatus Limivivens</taxon>
    </lineage>
</organism>
<dbReference type="GO" id="GO:0004467">
    <property type="term" value="F:long-chain fatty acid-CoA ligase activity"/>
    <property type="evidence" value="ECO:0007669"/>
    <property type="project" value="UniProtKB-EC"/>
</dbReference>
<dbReference type="GO" id="GO:0016020">
    <property type="term" value="C:membrane"/>
    <property type="evidence" value="ECO:0007669"/>
    <property type="project" value="TreeGrafter"/>
</dbReference>
<dbReference type="GO" id="GO:0005524">
    <property type="term" value="F:ATP binding"/>
    <property type="evidence" value="ECO:0007669"/>
    <property type="project" value="UniProtKB-KW"/>
</dbReference>
<dbReference type="InterPro" id="IPR042099">
    <property type="entry name" value="ANL_N_sf"/>
</dbReference>
<dbReference type="Pfam" id="PF00501">
    <property type="entry name" value="AMP-binding"/>
    <property type="match status" value="1"/>
</dbReference>
<comment type="catalytic activity">
    <reaction evidence="3">
        <text>a long-chain fatty acid + ATP + CoA = a long-chain fatty acyl-CoA + AMP + diphosphate</text>
        <dbReference type="Rhea" id="RHEA:15421"/>
        <dbReference type="ChEBI" id="CHEBI:30616"/>
        <dbReference type="ChEBI" id="CHEBI:33019"/>
        <dbReference type="ChEBI" id="CHEBI:57287"/>
        <dbReference type="ChEBI" id="CHEBI:57560"/>
        <dbReference type="ChEBI" id="CHEBI:83139"/>
        <dbReference type="ChEBI" id="CHEBI:456215"/>
        <dbReference type="EC" id="6.2.1.3"/>
    </reaction>
    <physiologicalReaction direction="left-to-right" evidence="3">
        <dbReference type="Rhea" id="RHEA:15422"/>
    </physiologicalReaction>
</comment>
<dbReference type="Gene3D" id="3.40.50.12780">
    <property type="entry name" value="N-terminal domain of ligase-like"/>
    <property type="match status" value="1"/>
</dbReference>
<dbReference type="EMBL" id="DVIQ01000073">
    <property type="protein sequence ID" value="HIS32166.1"/>
    <property type="molecule type" value="Genomic_DNA"/>
</dbReference>
<keyword evidence="1" id="KW-0547">Nucleotide-binding</keyword>
<dbReference type="AlphaFoldDB" id="A0A9D1EV03"/>
<dbReference type="PANTHER" id="PTHR43272:SF33">
    <property type="entry name" value="AMP-BINDING DOMAIN-CONTAINING PROTEIN-RELATED"/>
    <property type="match status" value="1"/>
</dbReference>
<proteinExistence type="predicted"/>
<dbReference type="PANTHER" id="PTHR43272">
    <property type="entry name" value="LONG-CHAIN-FATTY-ACID--COA LIGASE"/>
    <property type="match status" value="1"/>
</dbReference>
<evidence type="ECO:0000259" key="4">
    <source>
        <dbReference type="Pfam" id="PF00501"/>
    </source>
</evidence>
<sequence>MKQIAAKESRYYKTFGEFLTDIAKRYGSKTAVTSYHRGMERQDKSFEELKEDSFRFSKALLASGFGGKHVALVSENSYEWLTAYFGIACAGGIACCIDIEQADKILKEMLQKSDAEAIICSQNLAGICAGIKKSIDKITKLIVIGGEDTEDSMSYESFAVLGDSPEAEQLFADCAVEPDQTACIVFTSGTTSAAKPVMLSHKAILADAADSLTILDSRDRIYNSLPLYHTYGFTGGMLCGLIRGLDICICCDMKRMLQDMTLFKPNMLVTVPIIVEVVHNFLWGMLEKADKKQKVQKKMKLEAAIHMPNSMTAADIKAVTQGTFAEELDVILSGGAYLDLRIAEDLLHMGIVVLQGYGITECSSSVSCNRNEDFSLDSVGMILPGCEVKFVDDEILVKSYSIMNGYYNEPELTKEAFADGWFKTGDLGYLDKKGHLHITGRKKNLIVMKNGKKVAAEEMEQEFKGMPLVKEVLVYGALSGESTDDVKIAAEIYPDPELTQGMSSYEILEQLQEFVDNLNKTLPTYKQIQMINIRETEFEKTAAKKIKRR</sequence>
<dbReference type="Pfam" id="PF23562">
    <property type="entry name" value="AMP-binding_C_3"/>
    <property type="match status" value="1"/>
</dbReference>
<dbReference type="InterPro" id="IPR045851">
    <property type="entry name" value="AMP-bd_C_sf"/>
</dbReference>
<dbReference type="InterPro" id="IPR000873">
    <property type="entry name" value="AMP-dep_synth/lig_dom"/>
</dbReference>
<dbReference type="InterPro" id="IPR020845">
    <property type="entry name" value="AMP-binding_CS"/>
</dbReference>
<protein>
    <submittedName>
        <fullName evidence="5">AMP-binding protein</fullName>
    </submittedName>
</protein>